<gene>
    <name evidence="11" type="ORF">XYLVIOL_LOCUS6317</name>
</gene>
<feature type="transmembrane region" description="Helical" evidence="9">
    <location>
        <begin position="151"/>
        <end position="172"/>
    </location>
</feature>
<protein>
    <recommendedName>
        <fullName evidence="13">Protein sleepless</fullName>
    </recommendedName>
</protein>
<dbReference type="Proteomes" id="UP001642520">
    <property type="component" value="Unassembled WGS sequence"/>
</dbReference>
<evidence type="ECO:0000256" key="3">
    <source>
        <dbReference type="ARBA" id="ARBA00022692"/>
    </source>
</evidence>
<evidence type="ECO:0000313" key="12">
    <source>
        <dbReference type="Proteomes" id="UP001642520"/>
    </source>
</evidence>
<accession>A0ABP1NW17</accession>
<keyword evidence="4 10" id="KW-0732">Signal</keyword>
<evidence type="ECO:0000256" key="5">
    <source>
        <dbReference type="ARBA" id="ARBA00022989"/>
    </source>
</evidence>
<proteinExistence type="predicted"/>
<evidence type="ECO:0000256" key="2">
    <source>
        <dbReference type="ARBA" id="ARBA00022622"/>
    </source>
</evidence>
<evidence type="ECO:0000256" key="6">
    <source>
        <dbReference type="ARBA" id="ARBA00023136"/>
    </source>
</evidence>
<feature type="signal peptide" evidence="10">
    <location>
        <begin position="1"/>
        <end position="20"/>
    </location>
</feature>
<evidence type="ECO:0000256" key="4">
    <source>
        <dbReference type="ARBA" id="ARBA00022729"/>
    </source>
</evidence>
<evidence type="ECO:0008006" key="13">
    <source>
        <dbReference type="Google" id="ProtNLM"/>
    </source>
</evidence>
<keyword evidence="5 9" id="KW-1133">Transmembrane helix</keyword>
<evidence type="ECO:0000256" key="9">
    <source>
        <dbReference type="SAM" id="Phobius"/>
    </source>
</evidence>
<comment type="subcellular location">
    <subcellularLocation>
        <location evidence="1">Membrane</location>
        <topology evidence="1">Lipid-anchor</topology>
        <topology evidence="1">GPI-anchor</topology>
    </subcellularLocation>
</comment>
<reference evidence="11 12" key="1">
    <citation type="submission" date="2024-08" db="EMBL/GenBank/DDBJ databases">
        <authorList>
            <person name="Will J Nash"/>
            <person name="Angela Man"/>
            <person name="Seanna McTaggart"/>
            <person name="Kendall Baker"/>
            <person name="Tom Barker"/>
            <person name="Leah Catchpole"/>
            <person name="Alex Durrant"/>
            <person name="Karim Gharbi"/>
            <person name="Naomi Irish"/>
            <person name="Gemy Kaithakottil"/>
            <person name="Debby Ku"/>
            <person name="Aaliyah Providence"/>
            <person name="Felix Shaw"/>
            <person name="David Swarbreck"/>
            <person name="Chris Watkins"/>
            <person name="Ann M. McCartney"/>
            <person name="Giulio Formenti"/>
            <person name="Alice Mouton"/>
            <person name="Noel Vella"/>
            <person name="Bjorn M von Reumont"/>
            <person name="Adriana Vella"/>
            <person name="Wilfried Haerty"/>
        </authorList>
    </citation>
    <scope>NUCLEOTIDE SEQUENCE [LARGE SCALE GENOMIC DNA]</scope>
</reference>
<organism evidence="11 12">
    <name type="scientific">Xylocopa violacea</name>
    <name type="common">Violet carpenter bee</name>
    <name type="synonym">Apis violacea</name>
    <dbReference type="NCBI Taxonomy" id="135666"/>
    <lineage>
        <taxon>Eukaryota</taxon>
        <taxon>Metazoa</taxon>
        <taxon>Ecdysozoa</taxon>
        <taxon>Arthropoda</taxon>
        <taxon>Hexapoda</taxon>
        <taxon>Insecta</taxon>
        <taxon>Pterygota</taxon>
        <taxon>Neoptera</taxon>
        <taxon>Endopterygota</taxon>
        <taxon>Hymenoptera</taxon>
        <taxon>Apocrita</taxon>
        <taxon>Aculeata</taxon>
        <taxon>Apoidea</taxon>
        <taxon>Anthophila</taxon>
        <taxon>Apidae</taxon>
        <taxon>Xylocopa</taxon>
        <taxon>Xylocopa</taxon>
    </lineage>
</organism>
<name>A0ABP1NW17_XYLVO</name>
<evidence type="ECO:0000256" key="8">
    <source>
        <dbReference type="ARBA" id="ARBA00023288"/>
    </source>
</evidence>
<feature type="chain" id="PRO_5045830888" description="Protein sleepless" evidence="10">
    <location>
        <begin position="21"/>
        <end position="175"/>
    </location>
</feature>
<keyword evidence="3 9" id="KW-0812">Transmembrane</keyword>
<sequence>MYRGISVLIVSLALVLVVRSEDNLKCYMCTSLTTPGCEKDPHLSNIEPVECTLNHMVDWQRNMQQHQVLGSIPAIFEVDNSQHHPIDVPMACAKMVIKVNQKEVIVRNCQTAKTETLDPCKAISGKLPSAISSLEHCELCSQDLCNSSITISPAIFLTLLSALGAMLLGRFYNGA</sequence>
<keyword evidence="6 9" id="KW-0472">Membrane</keyword>
<keyword evidence="7" id="KW-0325">Glycoprotein</keyword>
<dbReference type="Pfam" id="PF17064">
    <property type="entry name" value="QVR"/>
    <property type="match status" value="1"/>
</dbReference>
<dbReference type="PANTHER" id="PTHR33562">
    <property type="entry name" value="ATILLA, ISOFORM B-RELATED-RELATED"/>
    <property type="match status" value="1"/>
</dbReference>
<dbReference type="EMBL" id="CAXAJV020001293">
    <property type="protein sequence ID" value="CAL7943833.1"/>
    <property type="molecule type" value="Genomic_DNA"/>
</dbReference>
<comment type="caution">
    <text evidence="11">The sequence shown here is derived from an EMBL/GenBank/DDBJ whole genome shotgun (WGS) entry which is preliminary data.</text>
</comment>
<evidence type="ECO:0000256" key="1">
    <source>
        <dbReference type="ARBA" id="ARBA00004589"/>
    </source>
</evidence>
<dbReference type="InterPro" id="IPR050975">
    <property type="entry name" value="Sleep_regulator"/>
</dbReference>
<keyword evidence="8" id="KW-0449">Lipoprotein</keyword>
<dbReference type="InterPro" id="IPR031424">
    <property type="entry name" value="QVR-like"/>
</dbReference>
<keyword evidence="12" id="KW-1185">Reference proteome</keyword>
<evidence type="ECO:0000256" key="7">
    <source>
        <dbReference type="ARBA" id="ARBA00023180"/>
    </source>
</evidence>
<evidence type="ECO:0000313" key="11">
    <source>
        <dbReference type="EMBL" id="CAL7943833.1"/>
    </source>
</evidence>
<evidence type="ECO:0000256" key="10">
    <source>
        <dbReference type="SAM" id="SignalP"/>
    </source>
</evidence>
<keyword evidence="2" id="KW-0336">GPI-anchor</keyword>